<keyword evidence="1" id="KW-0472">Membrane</keyword>
<reference evidence="2" key="1">
    <citation type="submission" date="2014-09" db="EMBL/GenBank/DDBJ databases">
        <authorList>
            <person name="Magalhaes I.L.F."/>
            <person name="Oliveira U."/>
            <person name="Santos F.R."/>
            <person name="Vidigal T.H.D.A."/>
            <person name="Brescovit A.D."/>
            <person name="Santos A.J."/>
        </authorList>
    </citation>
    <scope>NUCLEOTIDE SEQUENCE</scope>
    <source>
        <tissue evidence="2">Shoot tissue taken approximately 20 cm above the soil surface</tissue>
    </source>
</reference>
<evidence type="ECO:0000313" key="2">
    <source>
        <dbReference type="EMBL" id="JAD90492.1"/>
    </source>
</evidence>
<keyword evidence="1" id="KW-0812">Transmembrane</keyword>
<accession>A0A0A9E3C9</accession>
<reference evidence="2" key="2">
    <citation type="journal article" date="2015" name="Data Brief">
        <title>Shoot transcriptome of the giant reed, Arundo donax.</title>
        <authorList>
            <person name="Barrero R.A."/>
            <person name="Guerrero F.D."/>
            <person name="Moolhuijzen P."/>
            <person name="Goolsby J.A."/>
            <person name="Tidwell J."/>
            <person name="Bellgard S.E."/>
            <person name="Bellgard M.I."/>
        </authorList>
    </citation>
    <scope>NUCLEOTIDE SEQUENCE</scope>
    <source>
        <tissue evidence="2">Shoot tissue taken approximately 20 cm above the soil surface</tissue>
    </source>
</reference>
<feature type="transmembrane region" description="Helical" evidence="1">
    <location>
        <begin position="24"/>
        <end position="49"/>
    </location>
</feature>
<name>A0A0A9E3C9_ARUDO</name>
<dbReference type="EMBL" id="GBRH01207403">
    <property type="protein sequence ID" value="JAD90492.1"/>
    <property type="molecule type" value="Transcribed_RNA"/>
</dbReference>
<protein>
    <submittedName>
        <fullName evidence="2">Uncharacterized protein</fullName>
    </submittedName>
</protein>
<keyword evidence="1" id="KW-1133">Transmembrane helix</keyword>
<dbReference type="AlphaFoldDB" id="A0A0A9E3C9"/>
<evidence type="ECO:0000256" key="1">
    <source>
        <dbReference type="SAM" id="Phobius"/>
    </source>
</evidence>
<organism evidence="2">
    <name type="scientific">Arundo donax</name>
    <name type="common">Giant reed</name>
    <name type="synonym">Donax arundinaceus</name>
    <dbReference type="NCBI Taxonomy" id="35708"/>
    <lineage>
        <taxon>Eukaryota</taxon>
        <taxon>Viridiplantae</taxon>
        <taxon>Streptophyta</taxon>
        <taxon>Embryophyta</taxon>
        <taxon>Tracheophyta</taxon>
        <taxon>Spermatophyta</taxon>
        <taxon>Magnoliopsida</taxon>
        <taxon>Liliopsida</taxon>
        <taxon>Poales</taxon>
        <taxon>Poaceae</taxon>
        <taxon>PACMAD clade</taxon>
        <taxon>Arundinoideae</taxon>
        <taxon>Arundineae</taxon>
        <taxon>Arundo</taxon>
    </lineage>
</organism>
<sequence length="100" mass="11633">MAPFPCGSCHGLILMDWDHGIHLFFIQINIVPNISFFIMLFEVLILVCYSEIQTKLRNGLRCVSHLMPIHDTNCKRLCCTTLIRGTKQIRLRFCCIQHLK</sequence>
<proteinExistence type="predicted"/>